<organism evidence="1 2">
    <name type="scientific">Lasiodiplodia theobromae</name>
    <dbReference type="NCBI Taxonomy" id="45133"/>
    <lineage>
        <taxon>Eukaryota</taxon>
        <taxon>Fungi</taxon>
        <taxon>Dikarya</taxon>
        <taxon>Ascomycota</taxon>
        <taxon>Pezizomycotina</taxon>
        <taxon>Dothideomycetes</taxon>
        <taxon>Dothideomycetes incertae sedis</taxon>
        <taxon>Botryosphaeriales</taxon>
        <taxon>Botryosphaeriaceae</taxon>
        <taxon>Lasiodiplodia</taxon>
    </lineage>
</organism>
<dbReference type="SUPFAM" id="SSF48452">
    <property type="entry name" value="TPR-like"/>
    <property type="match status" value="1"/>
</dbReference>
<proteinExistence type="predicted"/>
<reference evidence="1 2" key="1">
    <citation type="journal article" date="2019" name="Sci. Rep.">
        <title>A multi-omics analysis of the grapevine pathogen Lasiodiplodia theobromae reveals that temperature affects the expression of virulence- and pathogenicity-related genes.</title>
        <authorList>
            <person name="Felix C."/>
            <person name="Meneses R."/>
            <person name="Goncalves M.F.M."/>
            <person name="Tilleman L."/>
            <person name="Duarte A.S."/>
            <person name="Jorrin-Novo J.V."/>
            <person name="Van de Peer Y."/>
            <person name="Deforce D."/>
            <person name="Van Nieuwerburgh F."/>
            <person name="Esteves A.C."/>
            <person name="Alves A."/>
        </authorList>
    </citation>
    <scope>NUCLEOTIDE SEQUENCE [LARGE SCALE GENOMIC DNA]</scope>
    <source>
        <strain evidence="1 2">LA-SOL3</strain>
    </source>
</reference>
<sequence length="556" mass="62383">MTSAQQQSYYDLGSYHRPINTQVPTAQKWFDQGLIWSYGFNHREAARCFEAAVTDDARCVMAYWGIAFACGPNYNKPWELFDSDDLKGSLDKIHKAVEQAEACSATPLEQALIKAIKVRSPRNASEKNYAACNDAYAEAMKSVYHSFPEDLDVATLYADALMNRCAWNLWDLHTGQPTPHARTLEVKEVLERALDSGGLQHPGILHMYIHLMEMSPTPEAAIPAANCLRDNLVPDSGHLHHMPSHLDVLVGDWQSSITANTAATRADEKYRLAHPSNTTDFYTFYRLHDYHSLIYAAMFAGRRSVALDAVERMERSVPESLLRIESPPMADWLETFLTVRVHVLIRFGRWDDIIALPLPADQALYCMTTAMLHYAKGIAFAASARVAEAETQRELFRAAAKRVPPSRMDFPNKCVDVLAVAAEMLDGELEYRRGNFETAFKKLEDGIAREDALVYSEPPAWMQPIRHALGALSLEQGNVERAEAAYKADLGLSDALPRARQHPRNIWALHGYRECLVRLGREEETRAIGKQLEEVSAGADIKVEASCFCRGGRIVL</sequence>
<dbReference type="Gene3D" id="1.25.40.10">
    <property type="entry name" value="Tetratricopeptide repeat domain"/>
    <property type="match status" value="1"/>
</dbReference>
<gene>
    <name evidence="1" type="ORF">DBV05_g10486</name>
</gene>
<keyword evidence="2" id="KW-1185">Reference proteome</keyword>
<dbReference type="AlphaFoldDB" id="A0A5N5D096"/>
<evidence type="ECO:0008006" key="3">
    <source>
        <dbReference type="Google" id="ProtNLM"/>
    </source>
</evidence>
<evidence type="ECO:0000313" key="1">
    <source>
        <dbReference type="EMBL" id="KAB2570844.1"/>
    </source>
</evidence>
<dbReference type="OrthoDB" id="414774at2759"/>
<dbReference type="PANTHER" id="PTHR45588:SF1">
    <property type="entry name" value="WW DOMAIN-CONTAINING PROTEIN"/>
    <property type="match status" value="1"/>
</dbReference>
<name>A0A5N5D096_9PEZI</name>
<dbReference type="Proteomes" id="UP000325902">
    <property type="component" value="Unassembled WGS sequence"/>
</dbReference>
<dbReference type="EMBL" id="VCHE01000119">
    <property type="protein sequence ID" value="KAB2570844.1"/>
    <property type="molecule type" value="Genomic_DNA"/>
</dbReference>
<evidence type="ECO:0000313" key="2">
    <source>
        <dbReference type="Proteomes" id="UP000325902"/>
    </source>
</evidence>
<comment type="caution">
    <text evidence="1">The sequence shown here is derived from an EMBL/GenBank/DDBJ whole genome shotgun (WGS) entry which is preliminary data.</text>
</comment>
<dbReference type="PANTHER" id="PTHR45588">
    <property type="entry name" value="TPR DOMAIN-CONTAINING PROTEIN"/>
    <property type="match status" value="1"/>
</dbReference>
<dbReference type="InterPro" id="IPR011990">
    <property type="entry name" value="TPR-like_helical_dom_sf"/>
</dbReference>
<protein>
    <recommendedName>
        <fullName evidence="3">TPR domain protein</fullName>
    </recommendedName>
</protein>
<accession>A0A5N5D096</accession>